<dbReference type="GO" id="GO:0003723">
    <property type="term" value="F:RNA binding"/>
    <property type="evidence" value="ECO:0007669"/>
    <property type="project" value="TreeGrafter"/>
</dbReference>
<dbReference type="AlphaFoldDB" id="A0A8B7RQU7"/>
<feature type="region of interest" description="Disordered" evidence="2">
    <location>
        <begin position="1"/>
        <end position="25"/>
    </location>
</feature>
<reference evidence="6" key="1">
    <citation type="submission" date="2025-08" db="UniProtKB">
        <authorList>
            <consortium name="RefSeq"/>
        </authorList>
    </citation>
    <scope>IDENTIFICATION</scope>
    <source>
        <tissue evidence="6">Muscle</tissue>
    </source>
</reference>
<gene>
    <name evidence="6" type="primary">LOC109385538</name>
</gene>
<dbReference type="PANTHER" id="PTHR11524">
    <property type="entry name" value="60S RIBOSOMAL PROTEIN L7"/>
    <property type="match status" value="1"/>
</dbReference>
<dbReference type="Pfam" id="PF00327">
    <property type="entry name" value="Ribosomal_L30"/>
    <property type="match status" value="1"/>
</dbReference>
<dbReference type="SUPFAM" id="SSF55129">
    <property type="entry name" value="Ribosomal protein L30p/L7e"/>
    <property type="match status" value="1"/>
</dbReference>
<comment type="similarity">
    <text evidence="1">Belongs to the universal ribosomal protein uL30 family.</text>
</comment>
<dbReference type="GeneID" id="109385538"/>
<feature type="domain" description="Large ribosomal subunit protein uL30 N-terminal eukaryotes" evidence="4">
    <location>
        <begin position="106"/>
        <end position="177"/>
    </location>
</feature>
<evidence type="ECO:0000256" key="2">
    <source>
        <dbReference type="SAM" id="MobiDB-lite"/>
    </source>
</evidence>
<proteinExistence type="inferred from homology"/>
<dbReference type="KEGG" id="hai:109385538"/>
<name>A0A8B7RQU7_HIPAR</name>
<evidence type="ECO:0000313" key="6">
    <source>
        <dbReference type="RefSeq" id="XP_019503461.1"/>
    </source>
</evidence>
<dbReference type="GO" id="GO:0022625">
    <property type="term" value="C:cytosolic large ribosomal subunit"/>
    <property type="evidence" value="ECO:0007669"/>
    <property type="project" value="TreeGrafter"/>
</dbReference>
<evidence type="ECO:0000259" key="4">
    <source>
        <dbReference type="Pfam" id="PF08079"/>
    </source>
</evidence>
<keyword evidence="5" id="KW-1185">Reference proteome</keyword>
<evidence type="ECO:0000256" key="1">
    <source>
        <dbReference type="ARBA" id="ARBA00007594"/>
    </source>
</evidence>
<dbReference type="Proteomes" id="UP000694851">
    <property type="component" value="Unplaced"/>
</dbReference>
<dbReference type="RefSeq" id="XP_019503461.1">
    <property type="nucleotide sequence ID" value="XM_019647916.1"/>
</dbReference>
<dbReference type="GO" id="GO:0003735">
    <property type="term" value="F:structural constituent of ribosome"/>
    <property type="evidence" value="ECO:0007669"/>
    <property type="project" value="TreeGrafter"/>
</dbReference>
<sequence length="221" mass="25760">MEPPAPGRAASEEATPPAAQEQGQSKWKVNLIQKKPLRKFDHKTQSWRWSFRSVHLGRQGMGHCALQMSFQKEGDISIRIKSHNKKIPLFFPTGTVEGAEEKVPAVPETLKKKRRNFTELKIKRLRKKLAQKTLRKARRMLIYEKAKHYHEEYRRMYRTEIQMARVARKAGNFYVPAEPKLAFVVRIRGINGVSPEVQKVLQRLHLRQVFNGTSVKLNRLQ</sequence>
<evidence type="ECO:0000313" key="5">
    <source>
        <dbReference type="Proteomes" id="UP000694851"/>
    </source>
</evidence>
<organism evidence="5 6">
    <name type="scientific">Hipposideros armiger</name>
    <name type="common">Great Himalayan leaf-nosed bat</name>
    <dbReference type="NCBI Taxonomy" id="186990"/>
    <lineage>
        <taxon>Eukaryota</taxon>
        <taxon>Metazoa</taxon>
        <taxon>Chordata</taxon>
        <taxon>Craniata</taxon>
        <taxon>Vertebrata</taxon>
        <taxon>Euteleostomi</taxon>
        <taxon>Mammalia</taxon>
        <taxon>Eutheria</taxon>
        <taxon>Laurasiatheria</taxon>
        <taxon>Chiroptera</taxon>
        <taxon>Yinpterochiroptera</taxon>
        <taxon>Rhinolophoidea</taxon>
        <taxon>Hipposideridae</taxon>
        <taxon>Hipposideros</taxon>
    </lineage>
</organism>
<feature type="domain" description="Large ribosomal subunit protein uL30-like ferredoxin-like fold" evidence="3">
    <location>
        <begin position="182"/>
        <end position="218"/>
    </location>
</feature>
<dbReference type="InterPro" id="IPR012988">
    <property type="entry name" value="Ribosomal_uL30_N_euk"/>
</dbReference>
<dbReference type="PANTHER" id="PTHR11524:SF12">
    <property type="entry name" value="LARGE RIBOSOMAL SUBUNIT PROTEIN UL30"/>
    <property type="match status" value="1"/>
</dbReference>
<dbReference type="GO" id="GO:0000463">
    <property type="term" value="P:maturation of LSU-rRNA from tricistronic rRNA transcript (SSU-rRNA, 5.8S rRNA, LSU-rRNA)"/>
    <property type="evidence" value="ECO:0007669"/>
    <property type="project" value="TreeGrafter"/>
</dbReference>
<dbReference type="InterPro" id="IPR039699">
    <property type="entry name" value="Ribosomal_uL30"/>
</dbReference>
<dbReference type="Gene3D" id="3.30.1390.20">
    <property type="entry name" value="Ribosomal protein L30, ferredoxin-like fold domain"/>
    <property type="match status" value="1"/>
</dbReference>
<dbReference type="OrthoDB" id="28644at2759"/>
<protein>
    <submittedName>
        <fullName evidence="6">60S ribosomal protein L7-like</fullName>
    </submittedName>
</protein>
<accession>A0A8B7RQU7</accession>
<dbReference type="InterPro" id="IPR036919">
    <property type="entry name" value="Ribo_uL30_ferredoxin-like_sf"/>
</dbReference>
<dbReference type="InterPro" id="IPR016082">
    <property type="entry name" value="Ribosomal_uL30_ferredoxin-like"/>
</dbReference>
<evidence type="ECO:0000259" key="3">
    <source>
        <dbReference type="Pfam" id="PF00327"/>
    </source>
</evidence>
<dbReference type="Pfam" id="PF08079">
    <property type="entry name" value="Ribosomal_L30_N"/>
    <property type="match status" value="1"/>
</dbReference>